<evidence type="ECO:0000313" key="6">
    <source>
        <dbReference type="Proteomes" id="UP000321947"/>
    </source>
</evidence>
<name>A0A5A7T547_CUCMM</name>
<dbReference type="Pfam" id="PF23324">
    <property type="entry name" value="DUF7086"/>
    <property type="match status" value="1"/>
</dbReference>
<dbReference type="STRING" id="1194695.A0A5A7T547"/>
<gene>
    <name evidence="4" type="ORF">E5676_scaffold195G00840</name>
    <name evidence="3" type="ORF">E6C27_scaffold191G00850</name>
</gene>
<dbReference type="Proteomes" id="UP000321393">
    <property type="component" value="Unassembled WGS sequence"/>
</dbReference>
<protein>
    <recommendedName>
        <fullName evidence="2">DUF7086 domain-containing protein</fullName>
    </recommendedName>
</protein>
<dbReference type="Proteomes" id="UP000321947">
    <property type="component" value="Unassembled WGS sequence"/>
</dbReference>
<feature type="region of interest" description="Disordered" evidence="1">
    <location>
        <begin position="53"/>
        <end position="75"/>
    </location>
</feature>
<evidence type="ECO:0000313" key="3">
    <source>
        <dbReference type="EMBL" id="KAA0036575.1"/>
    </source>
</evidence>
<dbReference type="EMBL" id="SSTE01019582">
    <property type="protein sequence ID" value="KAA0036575.1"/>
    <property type="molecule type" value="Genomic_DNA"/>
</dbReference>
<dbReference type="InterPro" id="IPR055513">
    <property type="entry name" value="DUF7086"/>
</dbReference>
<reference evidence="5 6" key="1">
    <citation type="submission" date="2019-08" db="EMBL/GenBank/DDBJ databases">
        <title>Draft genome sequences of two oriental melons (Cucumis melo L. var makuwa).</title>
        <authorList>
            <person name="Kwon S.-Y."/>
        </authorList>
    </citation>
    <scope>NUCLEOTIDE SEQUENCE [LARGE SCALE GENOMIC DNA]</scope>
    <source>
        <strain evidence="6">cv. Chang Bougi</strain>
        <strain evidence="5">cv. SW 3</strain>
        <tissue evidence="3">Leaf</tissue>
    </source>
</reference>
<proteinExistence type="predicted"/>
<comment type="caution">
    <text evidence="3">The sequence shown here is derived from an EMBL/GenBank/DDBJ whole genome shotgun (WGS) entry which is preliminary data.</text>
</comment>
<accession>A0A5A7T547</accession>
<evidence type="ECO:0000256" key="1">
    <source>
        <dbReference type="SAM" id="MobiDB-lite"/>
    </source>
</evidence>
<organism evidence="3 5">
    <name type="scientific">Cucumis melo var. makuwa</name>
    <name type="common">Oriental melon</name>
    <dbReference type="NCBI Taxonomy" id="1194695"/>
    <lineage>
        <taxon>Eukaryota</taxon>
        <taxon>Viridiplantae</taxon>
        <taxon>Streptophyta</taxon>
        <taxon>Embryophyta</taxon>
        <taxon>Tracheophyta</taxon>
        <taxon>Spermatophyta</taxon>
        <taxon>Magnoliopsida</taxon>
        <taxon>eudicotyledons</taxon>
        <taxon>Gunneridae</taxon>
        <taxon>Pentapetalae</taxon>
        <taxon>rosids</taxon>
        <taxon>fabids</taxon>
        <taxon>Cucurbitales</taxon>
        <taxon>Cucurbitaceae</taxon>
        <taxon>Benincaseae</taxon>
        <taxon>Cucumis</taxon>
    </lineage>
</organism>
<feature type="domain" description="DUF7086" evidence="2">
    <location>
        <begin position="87"/>
        <end position="215"/>
    </location>
</feature>
<evidence type="ECO:0000259" key="2">
    <source>
        <dbReference type="Pfam" id="PF23324"/>
    </source>
</evidence>
<feature type="region of interest" description="Disordered" evidence="1">
    <location>
        <begin position="15"/>
        <end position="34"/>
    </location>
</feature>
<dbReference type="EMBL" id="SSTD01004937">
    <property type="protein sequence ID" value="TYK22646.1"/>
    <property type="molecule type" value="Genomic_DNA"/>
</dbReference>
<dbReference type="OrthoDB" id="1900495at2759"/>
<dbReference type="PANTHER" id="PTHR34272">
    <property type="entry name" value="EXPRESSED PROTEIN"/>
    <property type="match status" value="1"/>
</dbReference>
<dbReference type="PANTHER" id="PTHR34272:SF1">
    <property type="entry name" value="EXPRESSED PROTEIN"/>
    <property type="match status" value="1"/>
</dbReference>
<dbReference type="AlphaFoldDB" id="A0A5A7T547"/>
<evidence type="ECO:0000313" key="5">
    <source>
        <dbReference type="Proteomes" id="UP000321393"/>
    </source>
</evidence>
<evidence type="ECO:0000313" key="4">
    <source>
        <dbReference type="EMBL" id="TYK22646.1"/>
    </source>
</evidence>
<sequence length="401" mass="45266">MAIDITNQTLDLQLSLRPPSGDLRSRPSPPAIGHARANALTNRRITRNLGTRRSSLRRCNSRSPRTTETIEPPYPWSTNRRAMVRTLNDLRSSQILQITGDVRCRQCQIEYTIEYDMVSKFEEIASFVEENKNLFRDRAPRSWMNPNYPTCRFCGHENGARPVIPDEWRKINWLFLLLGEMLGVLNLNHLKYFCSYTNNHRTGAKNRLLYLTKINKVTWYQSPNLFVTAAARPPTSRQSSAGKLCFVLHSAVDPCSPTCLDQFSASASVPDLRSLPQPLIRSPQPLLARLSHCSARTSFVDETDTDLQISTSTSVRLLLKDIDTQISISVRPSSSTDTNLCDLYLNLCPPTVGLKPTPPIRQPLFVREDLAISTSISVRLPWGSNPLLRFVSLCSSAKTYS</sequence>